<gene>
    <name evidence="1" type="ORF">M9H77_25000</name>
</gene>
<sequence length="99" mass="11571">MAIKGCYRSATFDDNKVEMTLEEFKKWLKRFDEDKDGRISQQELQNAMRTSGVWFSGFKSKDGLKSADKNHNGFIDDNELNNLKEFVLKHLGVRIVTYF</sequence>
<proteinExistence type="predicted"/>
<organism evidence="1 2">
    <name type="scientific">Catharanthus roseus</name>
    <name type="common">Madagascar periwinkle</name>
    <name type="synonym">Vinca rosea</name>
    <dbReference type="NCBI Taxonomy" id="4058"/>
    <lineage>
        <taxon>Eukaryota</taxon>
        <taxon>Viridiplantae</taxon>
        <taxon>Streptophyta</taxon>
        <taxon>Embryophyta</taxon>
        <taxon>Tracheophyta</taxon>
        <taxon>Spermatophyta</taxon>
        <taxon>Magnoliopsida</taxon>
        <taxon>eudicotyledons</taxon>
        <taxon>Gunneridae</taxon>
        <taxon>Pentapetalae</taxon>
        <taxon>asterids</taxon>
        <taxon>lamiids</taxon>
        <taxon>Gentianales</taxon>
        <taxon>Apocynaceae</taxon>
        <taxon>Rauvolfioideae</taxon>
        <taxon>Vinceae</taxon>
        <taxon>Catharanthinae</taxon>
        <taxon>Catharanthus</taxon>
    </lineage>
</organism>
<reference evidence="2" key="1">
    <citation type="journal article" date="2023" name="Nat. Plants">
        <title>Single-cell RNA sequencing provides a high-resolution roadmap for understanding the multicellular compartmentation of specialized metabolism.</title>
        <authorList>
            <person name="Sun S."/>
            <person name="Shen X."/>
            <person name="Li Y."/>
            <person name="Li Y."/>
            <person name="Wang S."/>
            <person name="Li R."/>
            <person name="Zhang H."/>
            <person name="Shen G."/>
            <person name="Guo B."/>
            <person name="Wei J."/>
            <person name="Xu J."/>
            <person name="St-Pierre B."/>
            <person name="Chen S."/>
            <person name="Sun C."/>
        </authorList>
    </citation>
    <scope>NUCLEOTIDE SEQUENCE [LARGE SCALE GENOMIC DNA]</scope>
</reference>
<dbReference type="Proteomes" id="UP001060085">
    <property type="component" value="Linkage Group LG06"/>
</dbReference>
<name>A0ACC0A8D4_CATRO</name>
<protein>
    <submittedName>
        <fullName evidence="1">Uncharacterized protein</fullName>
    </submittedName>
</protein>
<keyword evidence="2" id="KW-1185">Reference proteome</keyword>
<evidence type="ECO:0000313" key="1">
    <source>
        <dbReference type="EMBL" id="KAI5656207.1"/>
    </source>
</evidence>
<evidence type="ECO:0000313" key="2">
    <source>
        <dbReference type="Proteomes" id="UP001060085"/>
    </source>
</evidence>
<accession>A0ACC0A8D4</accession>
<comment type="caution">
    <text evidence="1">The sequence shown here is derived from an EMBL/GenBank/DDBJ whole genome shotgun (WGS) entry which is preliminary data.</text>
</comment>
<dbReference type="EMBL" id="CM044706">
    <property type="protein sequence ID" value="KAI5656207.1"/>
    <property type="molecule type" value="Genomic_DNA"/>
</dbReference>